<evidence type="ECO:0000259" key="18">
    <source>
        <dbReference type="Pfam" id="PF03443"/>
    </source>
</evidence>
<dbReference type="InterPro" id="IPR049892">
    <property type="entry name" value="AA9"/>
</dbReference>
<comment type="cofactor">
    <cofactor evidence="1">
        <name>Cu(2+)</name>
        <dbReference type="ChEBI" id="CHEBI:29036"/>
    </cofactor>
</comment>
<evidence type="ECO:0000256" key="17">
    <source>
        <dbReference type="SAM" id="SignalP"/>
    </source>
</evidence>
<dbReference type="Pfam" id="PF03443">
    <property type="entry name" value="AA9"/>
    <property type="match status" value="1"/>
</dbReference>
<evidence type="ECO:0000256" key="6">
    <source>
        <dbReference type="ARBA" id="ARBA00023001"/>
    </source>
</evidence>
<dbReference type="InterPro" id="IPR005103">
    <property type="entry name" value="AA9_LPMO"/>
</dbReference>
<feature type="compositionally biased region" description="Low complexity" evidence="16">
    <location>
        <begin position="261"/>
        <end position="292"/>
    </location>
</feature>
<dbReference type="GO" id="GO:0046872">
    <property type="term" value="F:metal ion binding"/>
    <property type="evidence" value="ECO:0007669"/>
    <property type="project" value="UniProtKB-KW"/>
</dbReference>
<evidence type="ECO:0000256" key="5">
    <source>
        <dbReference type="ARBA" id="ARBA00022729"/>
    </source>
</evidence>
<keyword evidence="11" id="KW-0119">Carbohydrate metabolism</keyword>
<dbReference type="Proteomes" id="UP000077266">
    <property type="component" value="Unassembled WGS sequence"/>
</dbReference>
<evidence type="ECO:0000256" key="10">
    <source>
        <dbReference type="ARBA" id="ARBA00023157"/>
    </source>
</evidence>
<evidence type="ECO:0000256" key="9">
    <source>
        <dbReference type="ARBA" id="ARBA00023033"/>
    </source>
</evidence>
<evidence type="ECO:0000256" key="4">
    <source>
        <dbReference type="ARBA" id="ARBA00022723"/>
    </source>
</evidence>
<keyword evidence="3" id="KW-0964">Secreted</keyword>
<feature type="region of interest" description="Disordered" evidence="16">
    <location>
        <begin position="247"/>
        <end position="319"/>
    </location>
</feature>
<dbReference type="PANTHER" id="PTHR33353:SF10">
    <property type="entry name" value="ENDO-BETA-1,4-GLUCANASE D"/>
    <property type="match status" value="1"/>
</dbReference>
<dbReference type="STRING" id="1314781.A0A165K7B8"/>
<keyword evidence="12" id="KW-0624">Polysaccharide degradation</keyword>
<keyword evidence="9" id="KW-0503">Monooxygenase</keyword>
<evidence type="ECO:0000256" key="14">
    <source>
        <dbReference type="ARBA" id="ARBA00045077"/>
    </source>
</evidence>
<keyword evidence="8" id="KW-0186">Copper</keyword>
<proteinExistence type="inferred from homology"/>
<evidence type="ECO:0000256" key="2">
    <source>
        <dbReference type="ARBA" id="ARBA00004613"/>
    </source>
</evidence>
<sequence>MKSVLYAAVAAAFLSFVQAHGSVEYIIMDGVTYKGPISLDVSPPPLSNSPIRQISTMDPIRDPNSENMRCGQNAATTADAIATVTAGSDITVHYRAGQDGSNWPHKHGPWQVYMYKCPDNVTADKCEPPAGGDKAWFKIAALGFKTNRNEDGWYHEEFFNNRDVSATIPKGIQDGDYLLRLEIMALHIAGDTGGAEFYPSCTQVRVSGGTSKRSAEAAGAELAAFPGAYDPEHPGVHVNVFDSNMNKDTYPMPGPALFAGDTETSAPEPPSTSTDPDPAPEPTATTTPGKSCKNGKKKKRAQKAKRAHHKRNAHRRDGL</sequence>
<dbReference type="PANTHER" id="PTHR33353">
    <property type="entry name" value="PUTATIVE (AFU_ORTHOLOGUE AFUA_1G12560)-RELATED"/>
    <property type="match status" value="1"/>
</dbReference>
<keyword evidence="6" id="KW-0136">Cellulose degradation</keyword>
<protein>
    <recommendedName>
        <fullName evidence="15">lytic cellulose monooxygenase (C4-dehydrogenating)</fullName>
        <ecNumber evidence="15">1.14.99.56</ecNumber>
    </recommendedName>
</protein>
<evidence type="ECO:0000256" key="13">
    <source>
        <dbReference type="ARBA" id="ARBA00044502"/>
    </source>
</evidence>
<dbReference type="EC" id="1.14.99.56" evidence="15"/>
<reference evidence="19 20" key="1">
    <citation type="journal article" date="2016" name="Mol. Biol. Evol.">
        <title>Comparative Genomics of Early-Diverging Mushroom-Forming Fungi Provides Insights into the Origins of Lignocellulose Decay Capabilities.</title>
        <authorList>
            <person name="Nagy L.G."/>
            <person name="Riley R."/>
            <person name="Tritt A."/>
            <person name="Adam C."/>
            <person name="Daum C."/>
            <person name="Floudas D."/>
            <person name="Sun H."/>
            <person name="Yadav J.S."/>
            <person name="Pangilinan J."/>
            <person name="Larsson K.H."/>
            <person name="Matsuura K."/>
            <person name="Barry K."/>
            <person name="Labutti K."/>
            <person name="Kuo R."/>
            <person name="Ohm R.A."/>
            <person name="Bhattacharya S.S."/>
            <person name="Shirouzu T."/>
            <person name="Yoshinaga Y."/>
            <person name="Martin F.M."/>
            <person name="Grigoriev I.V."/>
            <person name="Hibbett D.S."/>
        </authorList>
    </citation>
    <scope>NUCLEOTIDE SEQUENCE [LARGE SCALE GENOMIC DNA]</scope>
    <source>
        <strain evidence="19 20">HHB12029</strain>
    </source>
</reference>
<evidence type="ECO:0000256" key="11">
    <source>
        <dbReference type="ARBA" id="ARBA00023277"/>
    </source>
</evidence>
<evidence type="ECO:0000256" key="15">
    <source>
        <dbReference type="ARBA" id="ARBA00047174"/>
    </source>
</evidence>
<evidence type="ECO:0000256" key="1">
    <source>
        <dbReference type="ARBA" id="ARBA00001973"/>
    </source>
</evidence>
<dbReference type="Gene3D" id="2.70.50.70">
    <property type="match status" value="1"/>
</dbReference>
<evidence type="ECO:0000313" key="20">
    <source>
        <dbReference type="Proteomes" id="UP000077266"/>
    </source>
</evidence>
<evidence type="ECO:0000256" key="8">
    <source>
        <dbReference type="ARBA" id="ARBA00023008"/>
    </source>
</evidence>
<comment type="subcellular location">
    <subcellularLocation>
        <location evidence="2">Secreted</location>
    </subcellularLocation>
</comment>
<feature type="signal peptide" evidence="17">
    <location>
        <begin position="1"/>
        <end position="19"/>
    </location>
</feature>
<evidence type="ECO:0000256" key="7">
    <source>
        <dbReference type="ARBA" id="ARBA00023002"/>
    </source>
</evidence>
<dbReference type="InParanoid" id="A0A165K7B8"/>
<dbReference type="EMBL" id="KV425950">
    <property type="protein sequence ID" value="KZV95908.1"/>
    <property type="molecule type" value="Genomic_DNA"/>
</dbReference>
<dbReference type="GO" id="GO:0030245">
    <property type="term" value="P:cellulose catabolic process"/>
    <property type="evidence" value="ECO:0007669"/>
    <property type="project" value="UniProtKB-KW"/>
</dbReference>
<dbReference type="GO" id="GO:0004497">
    <property type="term" value="F:monooxygenase activity"/>
    <property type="evidence" value="ECO:0007669"/>
    <property type="project" value="UniProtKB-KW"/>
</dbReference>
<organism evidence="19 20">
    <name type="scientific">Exidia glandulosa HHB12029</name>
    <dbReference type="NCBI Taxonomy" id="1314781"/>
    <lineage>
        <taxon>Eukaryota</taxon>
        <taxon>Fungi</taxon>
        <taxon>Dikarya</taxon>
        <taxon>Basidiomycota</taxon>
        <taxon>Agaricomycotina</taxon>
        <taxon>Agaricomycetes</taxon>
        <taxon>Auriculariales</taxon>
        <taxon>Exidiaceae</taxon>
        <taxon>Exidia</taxon>
    </lineage>
</organism>
<evidence type="ECO:0000256" key="3">
    <source>
        <dbReference type="ARBA" id="ARBA00022525"/>
    </source>
</evidence>
<evidence type="ECO:0000256" key="12">
    <source>
        <dbReference type="ARBA" id="ARBA00023326"/>
    </source>
</evidence>
<dbReference type="GO" id="GO:0005576">
    <property type="term" value="C:extracellular region"/>
    <property type="evidence" value="ECO:0007669"/>
    <property type="project" value="UniProtKB-SubCell"/>
</dbReference>
<dbReference type="AlphaFoldDB" id="A0A165K7B8"/>
<name>A0A165K7B8_EXIGL</name>
<evidence type="ECO:0000256" key="16">
    <source>
        <dbReference type="SAM" id="MobiDB-lite"/>
    </source>
</evidence>
<dbReference type="OrthoDB" id="4849160at2759"/>
<keyword evidence="4" id="KW-0479">Metal-binding</keyword>
<gene>
    <name evidence="19" type="ORF">EXIGLDRAFT_734391</name>
</gene>
<keyword evidence="20" id="KW-1185">Reference proteome</keyword>
<feature type="domain" description="Auxiliary Activity family 9 catalytic" evidence="18">
    <location>
        <begin position="20"/>
        <end position="250"/>
    </location>
</feature>
<feature type="compositionally biased region" description="Basic residues" evidence="16">
    <location>
        <begin position="293"/>
        <end position="319"/>
    </location>
</feature>
<dbReference type="CDD" id="cd21175">
    <property type="entry name" value="LPMO_AA9"/>
    <property type="match status" value="1"/>
</dbReference>
<keyword evidence="7" id="KW-0560">Oxidoreductase</keyword>
<feature type="chain" id="PRO_5007860665" description="lytic cellulose monooxygenase (C4-dehydrogenating)" evidence="17">
    <location>
        <begin position="20"/>
        <end position="319"/>
    </location>
</feature>
<comment type="similarity">
    <text evidence="13">Belongs to the polysaccharide monooxygenase AA9 family.</text>
</comment>
<comment type="catalytic activity">
    <reaction evidence="14">
        <text>[(1-&gt;4)-beta-D-glucosyl]n+m + reduced acceptor + O2 = 4-dehydro-beta-D-glucosyl-[(1-&gt;4)-beta-D-glucosyl]n-1 + [(1-&gt;4)-beta-D-glucosyl]m + acceptor + H2O.</text>
        <dbReference type="EC" id="1.14.99.56"/>
    </reaction>
</comment>
<accession>A0A165K7B8</accession>
<keyword evidence="5 17" id="KW-0732">Signal</keyword>
<keyword evidence="10" id="KW-1015">Disulfide bond</keyword>
<evidence type="ECO:0000313" key="19">
    <source>
        <dbReference type="EMBL" id="KZV95908.1"/>
    </source>
</evidence>